<dbReference type="FunFam" id="1.10.8.50:FF:000002">
    <property type="entry name" value="40S ribosomal protein S18"/>
    <property type="match status" value="1"/>
</dbReference>
<keyword evidence="5 6" id="KW-0687">Ribonucleoprotein</keyword>
<dbReference type="GO" id="GO:0003723">
    <property type="term" value="F:RNA binding"/>
    <property type="evidence" value="ECO:0007669"/>
    <property type="project" value="InterPro"/>
</dbReference>
<evidence type="ECO:0000256" key="1">
    <source>
        <dbReference type="ARBA" id="ARBA00004496"/>
    </source>
</evidence>
<dbReference type="OrthoDB" id="564720at2759"/>
<comment type="subcellular location">
    <subcellularLocation>
        <location evidence="1">Cytoplasm</location>
    </subcellularLocation>
</comment>
<dbReference type="InterPro" id="IPR010979">
    <property type="entry name" value="Ribosomal_uS13-like_H2TH"/>
</dbReference>
<dbReference type="InterPro" id="IPR001892">
    <property type="entry name" value="Ribosomal_uS13"/>
</dbReference>
<dbReference type="Proteomes" id="UP000316726">
    <property type="component" value="Chromosome 1"/>
</dbReference>
<evidence type="ECO:0000256" key="4">
    <source>
        <dbReference type="ARBA" id="ARBA00022980"/>
    </source>
</evidence>
<dbReference type="PROSITE" id="PS50159">
    <property type="entry name" value="RIBOSOMAL_S13_2"/>
    <property type="match status" value="1"/>
</dbReference>
<dbReference type="FunFam" id="4.10.910.10:FF:000002">
    <property type="entry name" value="40S ribosomal protein S18"/>
    <property type="match status" value="1"/>
</dbReference>
<keyword evidence="8" id="KW-1185">Reference proteome</keyword>
<proteinExistence type="inferred from homology"/>
<name>A0A5B8MD34_9CHLO</name>
<dbReference type="PANTHER" id="PTHR10871:SF43">
    <property type="entry name" value="40S RIBOSOMAL PROTEIN S18"/>
    <property type="match status" value="1"/>
</dbReference>
<evidence type="ECO:0000256" key="3">
    <source>
        <dbReference type="ARBA" id="ARBA00022490"/>
    </source>
</evidence>
<evidence type="ECO:0000313" key="8">
    <source>
        <dbReference type="Proteomes" id="UP000316726"/>
    </source>
</evidence>
<organism evidence="7 8">
    <name type="scientific">Chloropicon primus</name>
    <dbReference type="NCBI Taxonomy" id="1764295"/>
    <lineage>
        <taxon>Eukaryota</taxon>
        <taxon>Viridiplantae</taxon>
        <taxon>Chlorophyta</taxon>
        <taxon>Chloropicophyceae</taxon>
        <taxon>Chloropicales</taxon>
        <taxon>Chloropicaceae</taxon>
        <taxon>Chloropicon</taxon>
    </lineage>
</organism>
<dbReference type="InterPro" id="IPR027437">
    <property type="entry name" value="Rbsml_uS13_C"/>
</dbReference>
<comment type="similarity">
    <text evidence="2 6">Belongs to the universal ribosomal protein uS13 family.</text>
</comment>
<dbReference type="STRING" id="1764295.A0A5B8MD34"/>
<dbReference type="EMBL" id="CP031034">
    <property type="protein sequence ID" value="QDZ18369.1"/>
    <property type="molecule type" value="Genomic_DNA"/>
</dbReference>
<dbReference type="Gene3D" id="1.10.8.50">
    <property type="match status" value="1"/>
</dbReference>
<evidence type="ECO:0000313" key="7">
    <source>
        <dbReference type="EMBL" id="QDZ18369.1"/>
    </source>
</evidence>
<evidence type="ECO:0000256" key="5">
    <source>
        <dbReference type="ARBA" id="ARBA00023274"/>
    </source>
</evidence>
<dbReference type="InterPro" id="IPR018269">
    <property type="entry name" value="Ribosomal_uS13_CS"/>
</dbReference>
<dbReference type="GO" id="GO:0015935">
    <property type="term" value="C:small ribosomal subunit"/>
    <property type="evidence" value="ECO:0007669"/>
    <property type="project" value="TreeGrafter"/>
</dbReference>
<evidence type="ECO:0000256" key="2">
    <source>
        <dbReference type="ARBA" id="ARBA00008080"/>
    </source>
</evidence>
<protein>
    <submittedName>
        <fullName evidence="7">Ribosomal protein S18</fullName>
    </submittedName>
</protein>
<keyword evidence="4 6" id="KW-0689">Ribosomal protein</keyword>
<dbReference type="AlphaFoldDB" id="A0A5B8MD34"/>
<reference evidence="7 8" key="1">
    <citation type="submission" date="2018-07" db="EMBL/GenBank/DDBJ databases">
        <title>The complete nuclear genome of the prasinophyte Chloropicon primus (CCMP1205).</title>
        <authorList>
            <person name="Pombert J.-F."/>
            <person name="Otis C."/>
            <person name="Turmel M."/>
            <person name="Lemieux C."/>
        </authorList>
    </citation>
    <scope>NUCLEOTIDE SEQUENCE [LARGE SCALE GENOMIC DNA]</scope>
    <source>
        <strain evidence="7 8">CCMP1205</strain>
    </source>
</reference>
<dbReference type="PANTHER" id="PTHR10871">
    <property type="entry name" value="30S RIBOSOMAL PROTEIN S13/40S RIBOSOMAL PROTEIN S18"/>
    <property type="match status" value="1"/>
</dbReference>
<dbReference type="GO" id="GO:0003735">
    <property type="term" value="F:structural constituent of ribosome"/>
    <property type="evidence" value="ECO:0007669"/>
    <property type="project" value="InterPro"/>
</dbReference>
<gene>
    <name evidence="7" type="ORF">A3770_01p08870</name>
</gene>
<dbReference type="GO" id="GO:0006412">
    <property type="term" value="P:translation"/>
    <property type="evidence" value="ECO:0007669"/>
    <property type="project" value="InterPro"/>
</dbReference>
<keyword evidence="3" id="KW-0963">Cytoplasm</keyword>
<accession>A0A5B8MD34</accession>
<sequence>MATLIANKESFQHMIRVANTNIDGKQKAGFALTSIKGIGRRFCNIALKKAEIDPTKRAGELSQEEIDQFMVVVSNPRTFKIPDYVLNRRKDFKDGRYGQIISSTLDNKLREDLERLKKIRSHRGIRHWWGLKVRGQHTKTSRRRGRR</sequence>
<evidence type="ECO:0000256" key="6">
    <source>
        <dbReference type="RuleBase" id="RU003830"/>
    </source>
</evidence>
<dbReference type="SUPFAM" id="SSF46946">
    <property type="entry name" value="S13-like H2TH domain"/>
    <property type="match status" value="1"/>
</dbReference>
<dbReference type="Gene3D" id="4.10.910.10">
    <property type="entry name" value="30s ribosomal protein s13, domain 2"/>
    <property type="match status" value="1"/>
</dbReference>
<dbReference type="GO" id="GO:0005829">
    <property type="term" value="C:cytosol"/>
    <property type="evidence" value="ECO:0007669"/>
    <property type="project" value="TreeGrafter"/>
</dbReference>
<dbReference type="PIRSF" id="PIRSF002134">
    <property type="entry name" value="Ribosomal_S13"/>
    <property type="match status" value="1"/>
</dbReference>
<dbReference type="PROSITE" id="PS00646">
    <property type="entry name" value="RIBOSOMAL_S13_1"/>
    <property type="match status" value="1"/>
</dbReference>
<dbReference type="Pfam" id="PF00416">
    <property type="entry name" value="Ribosomal_S13"/>
    <property type="match status" value="1"/>
</dbReference>